<dbReference type="Pfam" id="PF03863">
    <property type="entry name" value="Phage_mat-A"/>
    <property type="match status" value="1"/>
</dbReference>
<keyword evidence="3" id="KW-1161">Viral attachment to host cell</keyword>
<dbReference type="EMBL" id="MN035191">
    <property type="protein sequence ID" value="QDH90026.1"/>
    <property type="molecule type" value="Genomic_RNA"/>
</dbReference>
<evidence type="ECO:0000256" key="6">
    <source>
        <dbReference type="ARBA" id="ARBA00023296"/>
    </source>
</evidence>
<comment type="subcellular location">
    <subcellularLocation>
        <location evidence="1">Virion</location>
    </subcellularLocation>
</comment>
<keyword evidence="5" id="KW-1175">Viral attachment to host cell pilus</keyword>
<keyword evidence="6" id="KW-1160">Virus entry into host cell</keyword>
<accession>A0A514D8U7</accession>
<evidence type="ECO:0008006" key="9">
    <source>
        <dbReference type="Google" id="ProtNLM"/>
    </source>
</evidence>
<protein>
    <recommendedName>
        <fullName evidence="9">Maturation</fullName>
    </recommendedName>
</protein>
<evidence type="ECO:0000256" key="1">
    <source>
        <dbReference type="ARBA" id="ARBA00004328"/>
    </source>
</evidence>
<dbReference type="GO" id="GO:0039666">
    <property type="term" value="P:virion attachment to host cell pilus"/>
    <property type="evidence" value="ECO:0007669"/>
    <property type="project" value="UniProtKB-KW"/>
</dbReference>
<evidence type="ECO:0000313" key="8">
    <source>
        <dbReference type="EMBL" id="QDH90026.1"/>
    </source>
</evidence>
<name>A0A514D8U7_9VIRU</name>
<dbReference type="GO" id="GO:0044423">
    <property type="term" value="C:virion component"/>
    <property type="evidence" value="ECO:0007669"/>
    <property type="project" value="UniProtKB-KW"/>
</dbReference>
<evidence type="ECO:0000256" key="2">
    <source>
        <dbReference type="ARBA" id="ARBA00022581"/>
    </source>
</evidence>
<reference evidence="8" key="1">
    <citation type="submission" date="2019-05" db="EMBL/GenBank/DDBJ databases">
        <title>Metatranscriptomic reconstruction reveals RNA viruses with the potential to shape carbon cycling in soil.</title>
        <authorList>
            <person name="Starr E.P."/>
            <person name="Nuccio E."/>
            <person name="Pett-Ridge J."/>
            <person name="Banfield J.F."/>
            <person name="Firestone M.K."/>
        </authorList>
    </citation>
    <scope>NUCLEOTIDE SEQUENCE</scope>
    <source>
        <strain evidence="8">H2_Bulk_35_scaffold_283</strain>
    </source>
</reference>
<evidence type="ECO:0000256" key="4">
    <source>
        <dbReference type="ARBA" id="ARBA00022844"/>
    </source>
</evidence>
<evidence type="ECO:0000256" key="7">
    <source>
        <dbReference type="ARBA" id="ARBA00035110"/>
    </source>
</evidence>
<keyword evidence="2" id="KW-0945">Host-virus interaction</keyword>
<gene>
    <name evidence="8" type="ORF">H2Bulk35283_000003</name>
</gene>
<sequence length="397" mass="44325">MSTPAINNNQVSRVQGTVTTVVDGSVTNTTSYPNLPVAQRIETRPASVTNRKSVSGWRTPSGWSHNVQNSSLSLQSANWRNWITKTAYRQYIDGAGWNTEVGDVVSPGSNDESRAIIKALSKLKNQKVNLAQAFFEREQLVKMTYHYANLIVNTIEAFRRKNPKYLWDYIRSFEGSRARGVTLPREWLAVQYGWRPLMKDIQGSADQIAESSDSKGPFRIGVTGVVRNNGRRNWKKATSFTGDFGINVTGSYSTITKVRLDYVLVSPIVHTLNQIGILNPAKLVWELLPYSFVADWFTDIGGWLDAMDAALGFDFLGGSKTVFQTLDETGASWFNKTGNTYPYVYEPLGPPGYHNTIRRMTRTTYSSSPLPRWPGLKNPMSTGHAANLAALFATAFR</sequence>
<comment type="similarity">
    <text evidence="7">Belongs to the Leviviricetes maturation protein family.</text>
</comment>
<dbReference type="InterPro" id="IPR005563">
    <property type="entry name" value="A_protein"/>
</dbReference>
<proteinExistence type="inferred from homology"/>
<keyword evidence="4" id="KW-0946">Virion</keyword>
<organism evidence="8">
    <name type="scientific">Leviviridae sp</name>
    <dbReference type="NCBI Taxonomy" id="2027243"/>
    <lineage>
        <taxon>Viruses</taxon>
        <taxon>Riboviria</taxon>
        <taxon>Orthornavirae</taxon>
        <taxon>Lenarviricota</taxon>
        <taxon>Leviviricetes</taxon>
        <taxon>Norzivirales</taxon>
        <taxon>Fiersviridae</taxon>
    </lineage>
</organism>
<evidence type="ECO:0000256" key="3">
    <source>
        <dbReference type="ARBA" id="ARBA00022804"/>
    </source>
</evidence>
<evidence type="ECO:0000256" key="5">
    <source>
        <dbReference type="ARBA" id="ARBA00023104"/>
    </source>
</evidence>